<accession>A0A9D1GLW9</accession>
<dbReference type="PANTHER" id="PTHR43392:SF2">
    <property type="entry name" value="AAA-TYPE ATPASE FAMILY PROTEIN _ ANKYRIN REPEAT FAMILY PROTEIN"/>
    <property type="match status" value="1"/>
</dbReference>
<organism evidence="5 6">
    <name type="scientific">Candidatus Cryptobacteroides merdipullorum</name>
    <dbReference type="NCBI Taxonomy" id="2840771"/>
    <lineage>
        <taxon>Bacteria</taxon>
        <taxon>Pseudomonadati</taxon>
        <taxon>Bacteroidota</taxon>
        <taxon>Bacteroidia</taxon>
        <taxon>Bacteroidales</taxon>
        <taxon>Candidatus Cryptobacteroides</taxon>
    </lineage>
</organism>
<dbReference type="InterPro" id="IPR050773">
    <property type="entry name" value="CbxX/CfxQ_RuBisCO_ESX"/>
</dbReference>
<evidence type="ECO:0000256" key="2">
    <source>
        <dbReference type="ARBA" id="ARBA00022741"/>
    </source>
</evidence>
<dbReference type="GO" id="GO:0005524">
    <property type="term" value="F:ATP binding"/>
    <property type="evidence" value="ECO:0007669"/>
    <property type="project" value="UniProtKB-KW"/>
</dbReference>
<dbReference type="Gene3D" id="3.40.50.300">
    <property type="entry name" value="P-loop containing nucleotide triphosphate hydrolases"/>
    <property type="match status" value="1"/>
</dbReference>
<dbReference type="InterPro" id="IPR003593">
    <property type="entry name" value="AAA+_ATPase"/>
</dbReference>
<feature type="domain" description="AAA+ ATPase" evidence="4">
    <location>
        <begin position="44"/>
        <end position="182"/>
    </location>
</feature>
<name>A0A9D1GLW9_9BACT</name>
<reference evidence="5" key="2">
    <citation type="journal article" date="2021" name="PeerJ">
        <title>Extensive microbial diversity within the chicken gut microbiome revealed by metagenomics and culture.</title>
        <authorList>
            <person name="Gilroy R."/>
            <person name="Ravi A."/>
            <person name="Getino M."/>
            <person name="Pursley I."/>
            <person name="Horton D.L."/>
            <person name="Alikhan N.F."/>
            <person name="Baker D."/>
            <person name="Gharbi K."/>
            <person name="Hall N."/>
            <person name="Watson M."/>
            <person name="Adriaenssens E.M."/>
            <person name="Foster-Nyarko E."/>
            <person name="Jarju S."/>
            <person name="Secka A."/>
            <person name="Antonio M."/>
            <person name="Oren A."/>
            <person name="Chaudhuri R.R."/>
            <person name="La Ragione R."/>
            <person name="Hildebrand F."/>
            <person name="Pallen M.J."/>
        </authorList>
    </citation>
    <scope>NUCLEOTIDE SEQUENCE</scope>
    <source>
        <strain evidence="5">ChiHecec2B26-709</strain>
    </source>
</reference>
<dbReference type="PANTHER" id="PTHR43392">
    <property type="entry name" value="AAA-TYPE ATPASE FAMILY PROTEIN / ANKYRIN REPEAT FAMILY PROTEIN"/>
    <property type="match status" value="1"/>
</dbReference>
<proteinExistence type="inferred from homology"/>
<evidence type="ECO:0000259" key="4">
    <source>
        <dbReference type="SMART" id="SM00382"/>
    </source>
</evidence>
<keyword evidence="2" id="KW-0547">Nucleotide-binding</keyword>
<sequence>MNNQDIFKELDSLIGLHNVKHEIHADVKEILLRKQAGTIPAAPATRNYAFIGNPGTGKSTVAGIFGRILKDISVLSGGQVVTVTRADLVGSYLGASEQKTRQAVEKALGGILFIDEAYTLGQSDNDLFGREALDTLLMLMEVRRGEFVCILSGYPDEMKRFLDSLPGLQTRIGRILMFEDSTPSEPE</sequence>
<dbReference type="Proteomes" id="UP000886881">
    <property type="component" value="Unassembled WGS sequence"/>
</dbReference>
<gene>
    <name evidence="5" type="ORF">IAC35_01745</name>
</gene>
<keyword evidence="3" id="KW-0067">ATP-binding</keyword>
<dbReference type="InterPro" id="IPR000641">
    <property type="entry name" value="CbxX/CfxQ"/>
</dbReference>
<dbReference type="GO" id="GO:0016887">
    <property type="term" value="F:ATP hydrolysis activity"/>
    <property type="evidence" value="ECO:0007669"/>
    <property type="project" value="InterPro"/>
</dbReference>
<reference evidence="5" key="1">
    <citation type="submission" date="2020-10" db="EMBL/GenBank/DDBJ databases">
        <authorList>
            <person name="Gilroy R."/>
        </authorList>
    </citation>
    <scope>NUCLEOTIDE SEQUENCE</scope>
    <source>
        <strain evidence="5">ChiHecec2B26-709</strain>
    </source>
</reference>
<dbReference type="SMART" id="SM00382">
    <property type="entry name" value="AAA"/>
    <property type="match status" value="1"/>
</dbReference>
<comment type="similarity">
    <text evidence="1">Belongs to the CbxX/CfxQ family.</text>
</comment>
<dbReference type="FunFam" id="3.40.50.300:FF:000216">
    <property type="entry name" value="Type VII secretion ATPase EccA"/>
    <property type="match status" value="1"/>
</dbReference>
<evidence type="ECO:0000313" key="5">
    <source>
        <dbReference type="EMBL" id="HIT46563.1"/>
    </source>
</evidence>
<dbReference type="EMBL" id="DVLC01000033">
    <property type="protein sequence ID" value="HIT46563.1"/>
    <property type="molecule type" value="Genomic_DNA"/>
</dbReference>
<evidence type="ECO:0000256" key="1">
    <source>
        <dbReference type="ARBA" id="ARBA00010378"/>
    </source>
</evidence>
<dbReference type="Pfam" id="PF00004">
    <property type="entry name" value="AAA"/>
    <property type="match status" value="1"/>
</dbReference>
<comment type="caution">
    <text evidence="5">The sequence shown here is derived from an EMBL/GenBank/DDBJ whole genome shotgun (WGS) entry which is preliminary data.</text>
</comment>
<evidence type="ECO:0000256" key="3">
    <source>
        <dbReference type="ARBA" id="ARBA00022840"/>
    </source>
</evidence>
<dbReference type="PRINTS" id="PR00819">
    <property type="entry name" value="CBXCFQXSUPER"/>
</dbReference>
<dbReference type="InterPro" id="IPR027417">
    <property type="entry name" value="P-loop_NTPase"/>
</dbReference>
<evidence type="ECO:0000313" key="6">
    <source>
        <dbReference type="Proteomes" id="UP000886881"/>
    </source>
</evidence>
<dbReference type="AlphaFoldDB" id="A0A9D1GLW9"/>
<dbReference type="InterPro" id="IPR003959">
    <property type="entry name" value="ATPase_AAA_core"/>
</dbReference>
<dbReference type="SUPFAM" id="SSF52540">
    <property type="entry name" value="P-loop containing nucleoside triphosphate hydrolases"/>
    <property type="match status" value="1"/>
</dbReference>
<protein>
    <submittedName>
        <fullName evidence="5">AAA family ATPase</fullName>
    </submittedName>
</protein>
<dbReference type="CDD" id="cd00009">
    <property type="entry name" value="AAA"/>
    <property type="match status" value="1"/>
</dbReference>